<dbReference type="Proteomes" id="UP000267464">
    <property type="component" value="Unassembled WGS sequence"/>
</dbReference>
<sequence>MILWPAFVMAGVLEMMVFAVVDPDSLHWFGGEAFGWTRNAVYSVTFFIFWLVISTSAAITQLLESPVG</sequence>
<dbReference type="AlphaFoldDB" id="A0A3N7J3L5"/>
<reference evidence="2 3" key="2">
    <citation type="submission" date="2018-12" db="EMBL/GenBank/DDBJ databases">
        <title>Rhizobacter gummiphilus sp. nov., a rubber-degrading bacterium isolated from the soil of a botanical garden in Japan.</title>
        <authorList>
            <person name="Shunsuke S.S."/>
        </authorList>
    </citation>
    <scope>NUCLEOTIDE SEQUENCE [LARGE SCALE GENOMIC DNA]</scope>
    <source>
        <strain evidence="2 3">S-16</strain>
    </source>
</reference>
<name>A0A3N7J3L5_9BURK</name>
<evidence type="ECO:0000313" key="3">
    <source>
        <dbReference type="Proteomes" id="UP000267464"/>
    </source>
</evidence>
<keyword evidence="1" id="KW-0812">Transmembrane</keyword>
<accession>A0A3N7J3L5</accession>
<keyword evidence="1" id="KW-1133">Transmembrane helix</keyword>
<evidence type="ECO:0000256" key="1">
    <source>
        <dbReference type="SAM" id="Phobius"/>
    </source>
</evidence>
<reference evidence="2 3" key="1">
    <citation type="submission" date="2018-08" db="EMBL/GenBank/DDBJ databases">
        <authorList>
            <person name="Khan S.A."/>
            <person name="Jeon C.O."/>
            <person name="Chun B.H."/>
            <person name="Jeong S.E."/>
        </authorList>
    </citation>
    <scope>NUCLEOTIDE SEQUENCE [LARGE SCALE GENOMIC DNA]</scope>
    <source>
        <strain evidence="2 3">S-16</strain>
    </source>
</reference>
<gene>
    <name evidence="2" type="ORF">DZC73_08700</name>
</gene>
<keyword evidence="1" id="KW-0472">Membrane</keyword>
<dbReference type="OrthoDB" id="6197657at2"/>
<comment type="caution">
    <text evidence="2">The sequence shown here is derived from an EMBL/GenBank/DDBJ whole genome shotgun (WGS) entry which is preliminary data.</text>
</comment>
<keyword evidence="3" id="KW-1185">Reference proteome</keyword>
<evidence type="ECO:0000313" key="2">
    <source>
        <dbReference type="EMBL" id="RQP25462.1"/>
    </source>
</evidence>
<proteinExistence type="predicted"/>
<dbReference type="EMBL" id="QUSW01000002">
    <property type="protein sequence ID" value="RQP25462.1"/>
    <property type="molecule type" value="Genomic_DNA"/>
</dbReference>
<feature type="transmembrane region" description="Helical" evidence="1">
    <location>
        <begin position="43"/>
        <end position="63"/>
    </location>
</feature>
<protein>
    <submittedName>
        <fullName evidence="2">Uncharacterized protein</fullName>
    </submittedName>
</protein>
<organism evidence="2 3">
    <name type="scientific">Piscinibacter terrae</name>
    <dbReference type="NCBI Taxonomy" id="2496871"/>
    <lineage>
        <taxon>Bacteria</taxon>
        <taxon>Pseudomonadati</taxon>
        <taxon>Pseudomonadota</taxon>
        <taxon>Betaproteobacteria</taxon>
        <taxon>Burkholderiales</taxon>
        <taxon>Sphaerotilaceae</taxon>
        <taxon>Piscinibacter</taxon>
    </lineage>
</organism>